<evidence type="ECO:0000313" key="2">
    <source>
        <dbReference type="Proteomes" id="UP000323258"/>
    </source>
</evidence>
<comment type="caution">
    <text evidence="1">The sequence shown here is derived from an EMBL/GenBank/DDBJ whole genome shotgun (WGS) entry which is preliminary data.</text>
</comment>
<gene>
    <name evidence="1" type="ORF">FY036_05080</name>
</gene>
<name>A0A5D4H036_9HYPH</name>
<dbReference type="EMBL" id="VSZS01000056">
    <property type="protein sequence ID" value="TYR34371.1"/>
    <property type="molecule type" value="Genomic_DNA"/>
</dbReference>
<evidence type="ECO:0000313" key="1">
    <source>
        <dbReference type="EMBL" id="TYR34371.1"/>
    </source>
</evidence>
<reference evidence="1 2" key="1">
    <citation type="submission" date="2019-08" db="EMBL/GenBank/DDBJ databases">
        <authorList>
            <person name="Seo Y.L."/>
        </authorList>
    </citation>
    <scope>NUCLEOTIDE SEQUENCE [LARGE SCALE GENOMIC DNA]</scope>
    <source>
        <strain evidence="1 2">MaA-C15</strain>
    </source>
</reference>
<proteinExistence type="predicted"/>
<dbReference type="RefSeq" id="WP_148913710.1">
    <property type="nucleotide sequence ID" value="NZ_VSZS01000056.1"/>
</dbReference>
<sequence>MNAATGTTRQFPWDELIALGLGRLRLSPRDFWATTPRELAHVLRAFGAGQPLRRPVLERLMTMFPDTREGG</sequence>
<dbReference type="Pfam" id="PF09550">
    <property type="entry name" value="Phage_TAC_6"/>
    <property type="match status" value="1"/>
</dbReference>
<keyword evidence="2" id="KW-1185">Reference proteome</keyword>
<accession>A0A5D4H036</accession>
<dbReference type="AlphaFoldDB" id="A0A5D4H036"/>
<reference evidence="1 2" key="2">
    <citation type="submission" date="2019-09" db="EMBL/GenBank/DDBJ databases">
        <title>Mesorhizobium sp. MaA-C15 isolated from Microcystis aeruginosa.</title>
        <authorList>
            <person name="Jeong S.E."/>
            <person name="Jin H.M."/>
            <person name="Jeon C.O."/>
        </authorList>
    </citation>
    <scope>NUCLEOTIDE SEQUENCE [LARGE SCALE GENOMIC DNA]</scope>
    <source>
        <strain evidence="1 2">MaA-C15</strain>
    </source>
</reference>
<dbReference type="Proteomes" id="UP000323258">
    <property type="component" value="Unassembled WGS sequence"/>
</dbReference>
<dbReference type="OrthoDB" id="7582980at2"/>
<organism evidence="1 2">
    <name type="scientific">Neoaquamicrobium microcysteis</name>
    <dbReference type="NCBI Taxonomy" id="2682781"/>
    <lineage>
        <taxon>Bacteria</taxon>
        <taxon>Pseudomonadati</taxon>
        <taxon>Pseudomonadota</taxon>
        <taxon>Alphaproteobacteria</taxon>
        <taxon>Hyphomicrobiales</taxon>
        <taxon>Phyllobacteriaceae</taxon>
        <taxon>Neoaquamicrobium</taxon>
    </lineage>
</organism>
<protein>
    <submittedName>
        <fullName evidence="1">Phage tail assembly chaperone</fullName>
    </submittedName>
</protein>
<dbReference type="InterPro" id="IPR019056">
    <property type="entry name" value="Phage_TAC_6"/>
</dbReference>